<comment type="caution">
    <text evidence="13">The sequence shown here is derived from an EMBL/GenBank/DDBJ whole genome shotgun (WGS) entry which is preliminary data.</text>
</comment>
<evidence type="ECO:0000256" key="9">
    <source>
        <dbReference type="ARBA" id="ARBA00023277"/>
    </source>
</evidence>
<name>A0AAE3XQE7_9BACT</name>
<dbReference type="GO" id="GO:0005737">
    <property type="term" value="C:cytoplasm"/>
    <property type="evidence" value="ECO:0007669"/>
    <property type="project" value="UniProtKB-SubCell"/>
</dbReference>
<dbReference type="PANTHER" id="PTHR32518:SF3">
    <property type="entry name" value="4-ALPHA-GLUCANOTRANSFERASE"/>
    <property type="match status" value="1"/>
</dbReference>
<dbReference type="InterPro" id="IPR013784">
    <property type="entry name" value="Carb-bd-like_fold"/>
</dbReference>
<comment type="similarity">
    <text evidence="3">Belongs to the disproportionating enzyme family.</text>
</comment>
<dbReference type="CDD" id="cd05467">
    <property type="entry name" value="CBM20"/>
    <property type="match status" value="1"/>
</dbReference>
<dbReference type="SUPFAM" id="SSF49452">
    <property type="entry name" value="Starch-binding domain-like"/>
    <property type="match status" value="2"/>
</dbReference>
<comment type="catalytic activity">
    <reaction evidence="1">
        <text>Transfers a segment of a (1-&gt;4)-alpha-D-glucan to a new position in an acceptor, which may be glucose or a (1-&gt;4)-alpha-D-glucan.</text>
        <dbReference type="EC" id="2.4.1.25"/>
    </reaction>
</comment>
<dbReference type="InterPro" id="IPR017853">
    <property type="entry name" value="GH"/>
</dbReference>
<dbReference type="GO" id="GO:2001070">
    <property type="term" value="F:starch binding"/>
    <property type="evidence" value="ECO:0007669"/>
    <property type="project" value="InterPro"/>
</dbReference>
<gene>
    <name evidence="13" type="ORF">HNQ88_003200</name>
</gene>
<dbReference type="EMBL" id="JAVDQD010000004">
    <property type="protein sequence ID" value="MDR6240134.1"/>
    <property type="molecule type" value="Genomic_DNA"/>
</dbReference>
<evidence type="ECO:0000313" key="14">
    <source>
        <dbReference type="Proteomes" id="UP001185092"/>
    </source>
</evidence>
<dbReference type="InterPro" id="IPR003385">
    <property type="entry name" value="Glyco_hydro_77"/>
</dbReference>
<organism evidence="13 14">
    <name type="scientific">Aureibacter tunicatorum</name>
    <dbReference type="NCBI Taxonomy" id="866807"/>
    <lineage>
        <taxon>Bacteria</taxon>
        <taxon>Pseudomonadati</taxon>
        <taxon>Bacteroidota</taxon>
        <taxon>Cytophagia</taxon>
        <taxon>Cytophagales</taxon>
        <taxon>Persicobacteraceae</taxon>
        <taxon>Aureibacter</taxon>
    </lineage>
</organism>
<keyword evidence="8 13" id="KW-0808">Transferase</keyword>
<evidence type="ECO:0000313" key="13">
    <source>
        <dbReference type="EMBL" id="MDR6240134.1"/>
    </source>
</evidence>
<dbReference type="InterPro" id="IPR002044">
    <property type="entry name" value="CBM20"/>
</dbReference>
<evidence type="ECO:0000256" key="7">
    <source>
        <dbReference type="ARBA" id="ARBA00022676"/>
    </source>
</evidence>
<evidence type="ECO:0000256" key="1">
    <source>
        <dbReference type="ARBA" id="ARBA00000439"/>
    </source>
</evidence>
<dbReference type="Pfam" id="PF00686">
    <property type="entry name" value="CBM_20"/>
    <property type="match status" value="1"/>
</dbReference>
<accession>A0AAE3XQE7</accession>
<dbReference type="RefSeq" id="WP_309939998.1">
    <property type="nucleotide sequence ID" value="NZ_AP025305.1"/>
</dbReference>
<dbReference type="SUPFAM" id="SSF51445">
    <property type="entry name" value="(Trans)glycosidases"/>
    <property type="match status" value="1"/>
</dbReference>
<feature type="domain" description="CBM20" evidence="12">
    <location>
        <begin position="131"/>
        <end position="245"/>
    </location>
</feature>
<protein>
    <recommendedName>
        <fullName evidence="5">4-alpha-glucanotransferase</fullName>
        <ecNumber evidence="4">2.4.1.25</ecNumber>
    </recommendedName>
    <alternativeName>
        <fullName evidence="10">Amylomaltase</fullName>
    </alternativeName>
    <alternativeName>
        <fullName evidence="11">Disproportionating enzyme</fullName>
    </alternativeName>
</protein>
<dbReference type="EC" id="2.4.1.25" evidence="4"/>
<evidence type="ECO:0000256" key="8">
    <source>
        <dbReference type="ARBA" id="ARBA00022679"/>
    </source>
</evidence>
<evidence type="ECO:0000256" key="2">
    <source>
        <dbReference type="ARBA" id="ARBA00004496"/>
    </source>
</evidence>
<evidence type="ECO:0000256" key="10">
    <source>
        <dbReference type="ARBA" id="ARBA00031423"/>
    </source>
</evidence>
<keyword evidence="9" id="KW-0119">Carbohydrate metabolism</keyword>
<keyword evidence="6" id="KW-0963">Cytoplasm</keyword>
<sequence>MRLTFNINYHTQWGENLQLLATENFDSLENAIRYPLSTDNGKDWILELNEKDFDRNTPFNYRYIIHNEENDSFTIEGGGFRSIAASQLMEHENIQINDHWRSAEDPDQVFFSSAFSEVLFPAKKRKKPKNQTKGKGAKIIFNLYEIKLNQDEVIAISGDHKILGNWQEAGLFQMDGSKAPVWKAEINLPKNVNSIEYKYVILNSKTGKVKEWESGYNRSISIDQPNKSSVICNDDKFRHNGKWKGVGVAIPVFSLKSEDSVGIGEFLDLKKIIDWAHSLEINLIQILPINDTIADHSWRDAYPYSAISVFALHPIYINLAAIGKLSSPLTQKIIEEKGVILNNEKTVQYNDVMKLKWRFLRQIFKEKKDEFAKDEEFKIFFQENKFWLKPYAAFCYLRDLYQNSDFSSWGEFSKFTEEKLEKITSPEEPHHDHVALYYFVQYHLYKQLSEVSKYAKSKKVILKGDIPIGICRNSVDAWTSPHLYHMDGQAGAPPDAFATGGQNWEFPTYNWAVMAKDNFQWWRDRLKMMEVFFKAFRMDHILGFFRIWQIPEHAVQGLLGYFNPAIPIHIEEFAHRGIPFDKDRFCKPFINDEILSSKFGREKGHIIRTFLHSYDNGFYGFRDEFNTQRRIESYFSKISEANIEKAALLEKLKFKLYELQANILFIEDLNNPNNFHPRIELQKTESFAYLDGASQWKIDQLYVDYYFKRQEEFWEEKAMIKLPALKEASNMMMCGEDLGMVPACVPGVMTKLGILGLNIQRMPKDPSRQFLNPSEADYLSVVSPSTHDMSTIRAWWEEDRGTTQQYFNAELGRHGIAPEYCDIDIATQINEQHLYSPAMWAIFPIQDLFAMEESLRVDDPKSERINDPANPENKWNYRMHITLEDLISNANFNEKLARLIRNSGR</sequence>
<evidence type="ECO:0000259" key="12">
    <source>
        <dbReference type="PROSITE" id="PS51166"/>
    </source>
</evidence>
<dbReference type="PROSITE" id="PS51166">
    <property type="entry name" value="CBM20"/>
    <property type="match status" value="2"/>
</dbReference>
<dbReference type="Gene3D" id="3.20.20.80">
    <property type="entry name" value="Glycosidases"/>
    <property type="match status" value="2"/>
</dbReference>
<evidence type="ECO:0000256" key="3">
    <source>
        <dbReference type="ARBA" id="ARBA00005684"/>
    </source>
</evidence>
<feature type="domain" description="CBM20" evidence="12">
    <location>
        <begin position="1"/>
        <end position="102"/>
    </location>
</feature>
<comment type="subcellular location">
    <subcellularLocation>
        <location evidence="2">Cytoplasm</location>
    </subcellularLocation>
</comment>
<reference evidence="13" key="1">
    <citation type="submission" date="2023-07" db="EMBL/GenBank/DDBJ databases">
        <title>Genomic Encyclopedia of Type Strains, Phase IV (KMG-IV): sequencing the most valuable type-strain genomes for metagenomic binning, comparative biology and taxonomic classification.</title>
        <authorList>
            <person name="Goeker M."/>
        </authorList>
    </citation>
    <scope>NUCLEOTIDE SEQUENCE</scope>
    <source>
        <strain evidence="13">DSM 26174</strain>
    </source>
</reference>
<dbReference type="Pfam" id="PF02446">
    <property type="entry name" value="Glyco_hydro_77"/>
    <property type="match status" value="1"/>
</dbReference>
<evidence type="ECO:0000256" key="4">
    <source>
        <dbReference type="ARBA" id="ARBA00012560"/>
    </source>
</evidence>
<dbReference type="GO" id="GO:0005975">
    <property type="term" value="P:carbohydrate metabolic process"/>
    <property type="evidence" value="ECO:0007669"/>
    <property type="project" value="InterPro"/>
</dbReference>
<evidence type="ECO:0000256" key="11">
    <source>
        <dbReference type="ARBA" id="ARBA00031501"/>
    </source>
</evidence>
<dbReference type="Gene3D" id="2.60.40.10">
    <property type="entry name" value="Immunoglobulins"/>
    <property type="match status" value="2"/>
</dbReference>
<keyword evidence="7 13" id="KW-0328">Glycosyltransferase</keyword>
<evidence type="ECO:0000256" key="6">
    <source>
        <dbReference type="ARBA" id="ARBA00022490"/>
    </source>
</evidence>
<dbReference type="AlphaFoldDB" id="A0AAE3XQE7"/>
<dbReference type="PANTHER" id="PTHR32518">
    <property type="match status" value="1"/>
</dbReference>
<dbReference type="Proteomes" id="UP001185092">
    <property type="component" value="Unassembled WGS sequence"/>
</dbReference>
<dbReference type="GO" id="GO:0004134">
    <property type="term" value="F:4-alpha-glucanotransferase activity"/>
    <property type="evidence" value="ECO:0007669"/>
    <property type="project" value="UniProtKB-EC"/>
</dbReference>
<dbReference type="InterPro" id="IPR013783">
    <property type="entry name" value="Ig-like_fold"/>
</dbReference>
<proteinExistence type="inferred from homology"/>
<evidence type="ECO:0000256" key="5">
    <source>
        <dbReference type="ARBA" id="ARBA00020295"/>
    </source>
</evidence>
<dbReference type="SMART" id="SM01065">
    <property type="entry name" value="CBM_2"/>
    <property type="match status" value="1"/>
</dbReference>
<keyword evidence="14" id="KW-1185">Reference proteome</keyword>